<dbReference type="PRINTS" id="PR00507">
    <property type="entry name" value="N12N6MTFRASE"/>
</dbReference>
<keyword evidence="9" id="KW-1185">Reference proteome</keyword>
<dbReference type="GO" id="GO:0008170">
    <property type="term" value="F:N-methyltransferase activity"/>
    <property type="evidence" value="ECO:0007669"/>
    <property type="project" value="InterPro"/>
</dbReference>
<evidence type="ECO:0000256" key="5">
    <source>
        <dbReference type="ARBA" id="ARBA00022747"/>
    </source>
</evidence>
<dbReference type="Gene3D" id="3.40.50.150">
    <property type="entry name" value="Vaccinia Virus protein VP39"/>
    <property type="match status" value="1"/>
</dbReference>
<dbReference type="Proteomes" id="UP001153678">
    <property type="component" value="Unassembled WGS sequence"/>
</dbReference>
<dbReference type="InterPro" id="IPR051537">
    <property type="entry name" value="DNA_Adenine_Mtase"/>
</dbReference>
<feature type="domain" description="DNA methylase adenine-specific" evidence="7">
    <location>
        <begin position="261"/>
        <end position="401"/>
    </location>
</feature>
<dbReference type="OrthoDB" id="10355201at2759"/>
<dbReference type="GO" id="GO:0009007">
    <property type="term" value="F:site-specific DNA-methyltransferase (adenine-specific) activity"/>
    <property type="evidence" value="ECO:0007669"/>
    <property type="project" value="UniProtKB-EC"/>
</dbReference>
<dbReference type="InterPro" id="IPR029063">
    <property type="entry name" value="SAM-dependent_MTases_sf"/>
</dbReference>
<name>A0A9W4SBD9_9GLOM</name>
<dbReference type="PANTHER" id="PTHR42933">
    <property type="entry name" value="SLR6095 PROTEIN"/>
    <property type="match status" value="1"/>
</dbReference>
<gene>
    <name evidence="8" type="ORF">FWILDA_LOCUS477</name>
</gene>
<dbReference type="InterPro" id="IPR003356">
    <property type="entry name" value="DNA_methylase_A-5"/>
</dbReference>
<sequence length="487" mass="56136">MVNERITEEIVREQLRKAGYYDTSDIEIYEQKTSEGILENLLDKASKNKMGKDKGYPDFILFLRQYDIVIIIECKADRKKHYIAIGVSGQNLEELRITKYFYQKKATIPFKIRGQDKELESPKEIYQYWLYEEKLEKIDDFEKISSNLHKQLHEANVSQYQKSIIIAVILLGLADRDFRQTYQDISSEETIATSLLNSMVKVLEEAEVSNKSIKTIKNNSLFLLDHAIVKKNSPYKLSYFIKQLDNKVFKYMKGDYKEMYTDELGYFYNEFLKYTGGGDGRGLGIVLTPFHICELFAELAGINKKSRVIDICAGTGGFLVAALKKMLTPLPLQKEIQSIKKNNIIGFELSPNIYPLLIANMIIRNDGKSNCLNIDCFSFTSQEIYEKYKPNTGLLNPPYAVRKKELEFVLHMLDSLEPRGIGIAIVNVSCCKDENDSDLRKEILSRHQLLGVMSMKNNLFRRSSGVNTNILVFRTHSKHKEKTFMAL</sequence>
<keyword evidence="2" id="KW-0489">Methyltransferase</keyword>
<keyword evidence="3" id="KW-0808">Transferase</keyword>
<reference evidence="8" key="1">
    <citation type="submission" date="2022-08" db="EMBL/GenBank/DDBJ databases">
        <authorList>
            <person name="Kallberg Y."/>
            <person name="Tangrot J."/>
            <person name="Rosling A."/>
        </authorList>
    </citation>
    <scope>NUCLEOTIDE SEQUENCE</scope>
    <source>
        <strain evidence="8">Wild A</strain>
    </source>
</reference>
<evidence type="ECO:0000256" key="1">
    <source>
        <dbReference type="ARBA" id="ARBA00011900"/>
    </source>
</evidence>
<feature type="domain" description="DNA methylase adenine-specific" evidence="7">
    <location>
        <begin position="402"/>
        <end position="483"/>
    </location>
</feature>
<accession>A0A9W4SBD9</accession>
<proteinExistence type="predicted"/>
<evidence type="ECO:0000256" key="3">
    <source>
        <dbReference type="ARBA" id="ARBA00022679"/>
    </source>
</evidence>
<dbReference type="AlphaFoldDB" id="A0A9W4SBD9"/>
<evidence type="ECO:0000256" key="6">
    <source>
        <dbReference type="ARBA" id="ARBA00047942"/>
    </source>
</evidence>
<dbReference type="EMBL" id="CAMKVN010000030">
    <property type="protein sequence ID" value="CAI2162279.1"/>
    <property type="molecule type" value="Genomic_DNA"/>
</dbReference>
<dbReference type="PANTHER" id="PTHR42933:SF1">
    <property type="entry name" value="SITE-SPECIFIC DNA-METHYLTRANSFERASE (ADENINE-SPECIFIC)"/>
    <property type="match status" value="1"/>
</dbReference>
<keyword evidence="4" id="KW-0949">S-adenosyl-L-methionine</keyword>
<dbReference type="SUPFAM" id="SSF53335">
    <property type="entry name" value="S-adenosyl-L-methionine-dependent methyltransferases"/>
    <property type="match status" value="1"/>
</dbReference>
<evidence type="ECO:0000259" key="7">
    <source>
        <dbReference type="Pfam" id="PF02384"/>
    </source>
</evidence>
<keyword evidence="5" id="KW-0680">Restriction system</keyword>
<evidence type="ECO:0000256" key="4">
    <source>
        <dbReference type="ARBA" id="ARBA00022691"/>
    </source>
</evidence>
<dbReference type="EC" id="2.1.1.72" evidence="1"/>
<comment type="catalytic activity">
    <reaction evidence="6">
        <text>a 2'-deoxyadenosine in DNA + S-adenosyl-L-methionine = an N(6)-methyl-2'-deoxyadenosine in DNA + S-adenosyl-L-homocysteine + H(+)</text>
        <dbReference type="Rhea" id="RHEA:15197"/>
        <dbReference type="Rhea" id="RHEA-COMP:12418"/>
        <dbReference type="Rhea" id="RHEA-COMP:12419"/>
        <dbReference type="ChEBI" id="CHEBI:15378"/>
        <dbReference type="ChEBI" id="CHEBI:57856"/>
        <dbReference type="ChEBI" id="CHEBI:59789"/>
        <dbReference type="ChEBI" id="CHEBI:90615"/>
        <dbReference type="ChEBI" id="CHEBI:90616"/>
        <dbReference type="EC" id="2.1.1.72"/>
    </reaction>
</comment>
<protein>
    <recommendedName>
        <fullName evidence="1">site-specific DNA-methyltransferase (adenine-specific)</fullName>
        <ecNumber evidence="1">2.1.1.72</ecNumber>
    </recommendedName>
</protein>
<evidence type="ECO:0000256" key="2">
    <source>
        <dbReference type="ARBA" id="ARBA00022603"/>
    </source>
</evidence>
<evidence type="ECO:0000313" key="9">
    <source>
        <dbReference type="Proteomes" id="UP001153678"/>
    </source>
</evidence>
<dbReference type="Pfam" id="PF02384">
    <property type="entry name" value="N6_Mtase"/>
    <property type="match status" value="2"/>
</dbReference>
<organism evidence="8 9">
    <name type="scientific">Funneliformis geosporum</name>
    <dbReference type="NCBI Taxonomy" id="1117311"/>
    <lineage>
        <taxon>Eukaryota</taxon>
        <taxon>Fungi</taxon>
        <taxon>Fungi incertae sedis</taxon>
        <taxon>Mucoromycota</taxon>
        <taxon>Glomeromycotina</taxon>
        <taxon>Glomeromycetes</taxon>
        <taxon>Glomerales</taxon>
        <taxon>Glomeraceae</taxon>
        <taxon>Funneliformis</taxon>
    </lineage>
</organism>
<dbReference type="GO" id="GO:0003677">
    <property type="term" value="F:DNA binding"/>
    <property type="evidence" value="ECO:0007669"/>
    <property type="project" value="InterPro"/>
</dbReference>
<comment type="caution">
    <text evidence="8">The sequence shown here is derived from an EMBL/GenBank/DDBJ whole genome shotgun (WGS) entry which is preliminary data.</text>
</comment>
<dbReference type="GO" id="GO:0032259">
    <property type="term" value="P:methylation"/>
    <property type="evidence" value="ECO:0007669"/>
    <property type="project" value="UniProtKB-KW"/>
</dbReference>
<evidence type="ECO:0000313" key="8">
    <source>
        <dbReference type="EMBL" id="CAI2162279.1"/>
    </source>
</evidence>
<dbReference type="GO" id="GO:0009307">
    <property type="term" value="P:DNA restriction-modification system"/>
    <property type="evidence" value="ECO:0007669"/>
    <property type="project" value="UniProtKB-KW"/>
</dbReference>